<evidence type="ECO:0000256" key="5">
    <source>
        <dbReference type="ARBA" id="ARBA00022801"/>
    </source>
</evidence>
<feature type="compositionally biased region" description="Acidic residues" evidence="10">
    <location>
        <begin position="209"/>
        <end position="218"/>
    </location>
</feature>
<dbReference type="SMART" id="SM00331">
    <property type="entry name" value="PP2C_SIG"/>
    <property type="match status" value="1"/>
</dbReference>
<evidence type="ECO:0000256" key="3">
    <source>
        <dbReference type="ARBA" id="ARBA00013081"/>
    </source>
</evidence>
<dbReference type="InterPro" id="IPR000222">
    <property type="entry name" value="PP2C_BS"/>
</dbReference>
<comment type="caution">
    <text evidence="12">The sequence shown here is derived from an EMBL/GenBank/DDBJ whole genome shotgun (WGS) entry which is preliminary data.</text>
</comment>
<dbReference type="GO" id="GO:0004722">
    <property type="term" value="F:protein serine/threonine phosphatase activity"/>
    <property type="evidence" value="ECO:0007669"/>
    <property type="project" value="UniProtKB-EC"/>
</dbReference>
<dbReference type="SUPFAM" id="SSF81606">
    <property type="entry name" value="PP2C-like"/>
    <property type="match status" value="1"/>
</dbReference>
<evidence type="ECO:0000256" key="8">
    <source>
        <dbReference type="ARBA" id="ARBA00023211"/>
    </source>
</evidence>
<dbReference type="PROSITE" id="PS51746">
    <property type="entry name" value="PPM_2"/>
    <property type="match status" value="1"/>
</dbReference>
<evidence type="ECO:0000256" key="10">
    <source>
        <dbReference type="SAM" id="MobiDB-lite"/>
    </source>
</evidence>
<sequence>SSTIHPLPNHGLCGQEIYQGLGVNFATFCRPSYYHVQFVAMGAYLSSPITDKEVFEGDGHGLRFGGGAMQGWRRTMEDAHLAEVNVANDPNVAVFGVFDGHGGAEVAKFCQKYMTTELQRLEEFGKGSVEDSLIKVFHRMDEMLRDQRYAEELEKLKSKESNEDDGDGDGGGVSTTDALDLLRRVFQLKRFVGGNSSNMGEGGSGQPEESSESPEEELVQAGCTAVVAVKFGTDLYVANAGDSRGVLSRGGKAVALSEDHKPAQEGERTRIIAAGGFLSEIGGVCRVNGNLNLSRAIGDLKYKTNVELPAKDQIITAQPDIRKIALSPEDRFFILACDGVWDVMTNQDAVDFVGARLDQGLTPSQAACSLLDACLASDPKEARGVGCDNMTVVVVQLQQNNTSS</sequence>
<evidence type="ECO:0000313" key="13">
    <source>
        <dbReference type="Proteomes" id="UP000722791"/>
    </source>
</evidence>
<comment type="cofactor">
    <cofactor evidence="2">
        <name>Mg(2+)</name>
        <dbReference type="ChEBI" id="CHEBI:18420"/>
    </cofactor>
</comment>
<keyword evidence="7 9" id="KW-0904">Protein phosphatase</keyword>
<dbReference type="InterPro" id="IPR036457">
    <property type="entry name" value="PPM-type-like_dom_sf"/>
</dbReference>
<gene>
    <name evidence="12" type="ORF">Vretimale_8823</name>
</gene>
<evidence type="ECO:0000256" key="1">
    <source>
        <dbReference type="ARBA" id="ARBA00001936"/>
    </source>
</evidence>
<comment type="similarity">
    <text evidence="9">Belongs to the PP2C family.</text>
</comment>
<feature type="region of interest" description="Disordered" evidence="10">
    <location>
        <begin position="193"/>
        <end position="218"/>
    </location>
</feature>
<reference evidence="12" key="1">
    <citation type="journal article" date="2021" name="Proc. Natl. Acad. Sci. U.S.A.">
        <title>Three genomes in the algal genus Volvox reveal the fate of a haploid sex-determining region after a transition to homothallism.</title>
        <authorList>
            <person name="Yamamoto K."/>
            <person name="Hamaji T."/>
            <person name="Kawai-Toyooka H."/>
            <person name="Matsuzaki R."/>
            <person name="Takahashi F."/>
            <person name="Nishimura Y."/>
            <person name="Kawachi M."/>
            <person name="Noguchi H."/>
            <person name="Minakuchi Y."/>
            <person name="Umen J.G."/>
            <person name="Toyoda A."/>
            <person name="Nozaki H."/>
        </authorList>
    </citation>
    <scope>NUCLEOTIDE SEQUENCE</scope>
    <source>
        <strain evidence="12">NIES-3785</strain>
    </source>
</reference>
<dbReference type="AlphaFoldDB" id="A0A8J4LPQ3"/>
<keyword evidence="5 9" id="KW-0378">Hydrolase</keyword>
<dbReference type="PROSITE" id="PS01032">
    <property type="entry name" value="PPM_1"/>
    <property type="match status" value="1"/>
</dbReference>
<keyword evidence="6" id="KW-0460">Magnesium</keyword>
<evidence type="ECO:0000256" key="6">
    <source>
        <dbReference type="ARBA" id="ARBA00022842"/>
    </source>
</evidence>
<evidence type="ECO:0000256" key="7">
    <source>
        <dbReference type="ARBA" id="ARBA00022912"/>
    </source>
</evidence>
<dbReference type="CDD" id="cd00143">
    <property type="entry name" value="PP2Cc"/>
    <property type="match status" value="1"/>
</dbReference>
<evidence type="ECO:0000259" key="11">
    <source>
        <dbReference type="PROSITE" id="PS51746"/>
    </source>
</evidence>
<proteinExistence type="inferred from homology"/>
<comment type="cofactor">
    <cofactor evidence="1">
        <name>Mn(2+)</name>
        <dbReference type="ChEBI" id="CHEBI:29035"/>
    </cofactor>
</comment>
<evidence type="ECO:0000256" key="2">
    <source>
        <dbReference type="ARBA" id="ARBA00001946"/>
    </source>
</evidence>
<dbReference type="SMART" id="SM00332">
    <property type="entry name" value="PP2Cc"/>
    <property type="match status" value="1"/>
</dbReference>
<dbReference type="EMBL" id="BNCQ01000015">
    <property type="protein sequence ID" value="GIM04203.1"/>
    <property type="molecule type" value="Genomic_DNA"/>
</dbReference>
<protein>
    <recommendedName>
        <fullName evidence="3">protein-serine/threonine phosphatase</fullName>
        <ecNumber evidence="3">3.1.3.16</ecNumber>
    </recommendedName>
</protein>
<dbReference type="Gene3D" id="3.60.40.10">
    <property type="entry name" value="PPM-type phosphatase domain"/>
    <property type="match status" value="1"/>
</dbReference>
<keyword evidence="8" id="KW-0464">Manganese</keyword>
<accession>A0A8J4LPQ3</accession>
<dbReference type="Pfam" id="PF00481">
    <property type="entry name" value="PP2C"/>
    <property type="match status" value="2"/>
</dbReference>
<dbReference type="PANTHER" id="PTHR47992">
    <property type="entry name" value="PROTEIN PHOSPHATASE"/>
    <property type="match status" value="1"/>
</dbReference>
<organism evidence="12 13">
    <name type="scientific">Volvox reticuliferus</name>
    <dbReference type="NCBI Taxonomy" id="1737510"/>
    <lineage>
        <taxon>Eukaryota</taxon>
        <taxon>Viridiplantae</taxon>
        <taxon>Chlorophyta</taxon>
        <taxon>core chlorophytes</taxon>
        <taxon>Chlorophyceae</taxon>
        <taxon>CS clade</taxon>
        <taxon>Chlamydomonadales</taxon>
        <taxon>Volvocaceae</taxon>
        <taxon>Volvox</taxon>
    </lineage>
</organism>
<name>A0A8J4LPQ3_9CHLO</name>
<dbReference type="EC" id="3.1.3.16" evidence="3"/>
<dbReference type="GO" id="GO:0046872">
    <property type="term" value="F:metal ion binding"/>
    <property type="evidence" value="ECO:0007669"/>
    <property type="project" value="UniProtKB-KW"/>
</dbReference>
<dbReference type="Proteomes" id="UP000722791">
    <property type="component" value="Unassembled WGS sequence"/>
</dbReference>
<evidence type="ECO:0000313" key="12">
    <source>
        <dbReference type="EMBL" id="GIM04203.1"/>
    </source>
</evidence>
<keyword evidence="4" id="KW-0479">Metal-binding</keyword>
<dbReference type="InterPro" id="IPR001932">
    <property type="entry name" value="PPM-type_phosphatase-like_dom"/>
</dbReference>
<evidence type="ECO:0000256" key="9">
    <source>
        <dbReference type="RuleBase" id="RU003465"/>
    </source>
</evidence>
<feature type="domain" description="PPM-type phosphatase" evidence="11">
    <location>
        <begin position="63"/>
        <end position="397"/>
    </location>
</feature>
<evidence type="ECO:0000256" key="4">
    <source>
        <dbReference type="ARBA" id="ARBA00022723"/>
    </source>
</evidence>
<dbReference type="InterPro" id="IPR015655">
    <property type="entry name" value="PP2C"/>
</dbReference>
<feature type="non-terminal residue" evidence="12">
    <location>
        <position position="404"/>
    </location>
</feature>